<comment type="subcellular location">
    <subcellularLocation>
        <location evidence="1">Endoplasmic reticulum membrane</location>
        <topology evidence="1">Multi-pass membrane protein</topology>
    </subcellularLocation>
</comment>
<evidence type="ECO:0000256" key="7">
    <source>
        <dbReference type="ARBA" id="ARBA00022824"/>
    </source>
</evidence>
<comment type="similarity">
    <text evidence="2">Belongs to the polyprenol kinase family.</text>
</comment>
<feature type="transmembrane region" description="Helical" evidence="10">
    <location>
        <begin position="209"/>
        <end position="228"/>
    </location>
</feature>
<feature type="transmembrane region" description="Helical" evidence="10">
    <location>
        <begin position="278"/>
        <end position="295"/>
    </location>
</feature>
<feature type="transmembrane region" description="Helical" evidence="10">
    <location>
        <begin position="414"/>
        <end position="432"/>
    </location>
</feature>
<protein>
    <recommendedName>
        <fullName evidence="3">dolichol kinase</fullName>
        <ecNumber evidence="3">2.7.1.108</ecNumber>
    </recommendedName>
</protein>
<reference evidence="11" key="2">
    <citation type="submission" date="2025-05" db="UniProtKB">
        <authorList>
            <consortium name="EnsemblMetazoa"/>
        </authorList>
    </citation>
    <scope>IDENTIFICATION</scope>
    <source>
        <strain evidence="11">Foshan</strain>
    </source>
</reference>
<dbReference type="PANTHER" id="PTHR13205">
    <property type="entry name" value="TRANSMEMBRANE PROTEIN 15-RELATED"/>
    <property type="match status" value="1"/>
</dbReference>
<evidence type="ECO:0000256" key="8">
    <source>
        <dbReference type="ARBA" id="ARBA00022989"/>
    </source>
</evidence>
<dbReference type="PANTHER" id="PTHR13205:SF15">
    <property type="entry name" value="DOLICHOL KINASE"/>
    <property type="match status" value="1"/>
</dbReference>
<dbReference type="RefSeq" id="XP_029719034.2">
    <property type="nucleotide sequence ID" value="XM_029863174.2"/>
</dbReference>
<reference evidence="12" key="1">
    <citation type="journal article" date="2015" name="Proc. Natl. Acad. Sci. U.S.A.">
        <title>Genome sequence of the Asian Tiger mosquito, Aedes albopictus, reveals insights into its biology, genetics, and evolution.</title>
        <authorList>
            <person name="Chen X.G."/>
            <person name="Jiang X."/>
            <person name="Gu J."/>
            <person name="Xu M."/>
            <person name="Wu Y."/>
            <person name="Deng Y."/>
            <person name="Zhang C."/>
            <person name="Bonizzoni M."/>
            <person name="Dermauw W."/>
            <person name="Vontas J."/>
            <person name="Armbruster P."/>
            <person name="Huang X."/>
            <person name="Yang Y."/>
            <person name="Zhang H."/>
            <person name="He W."/>
            <person name="Peng H."/>
            <person name="Liu Y."/>
            <person name="Wu K."/>
            <person name="Chen J."/>
            <person name="Lirakis M."/>
            <person name="Topalis P."/>
            <person name="Van Leeuwen T."/>
            <person name="Hall A.B."/>
            <person name="Jiang X."/>
            <person name="Thorpe C."/>
            <person name="Mueller R.L."/>
            <person name="Sun C."/>
            <person name="Waterhouse R.M."/>
            <person name="Yan G."/>
            <person name="Tu Z.J."/>
            <person name="Fang X."/>
            <person name="James A.A."/>
        </authorList>
    </citation>
    <scope>NUCLEOTIDE SEQUENCE [LARGE SCALE GENOMIC DNA]</scope>
    <source>
        <strain evidence="12">Foshan</strain>
    </source>
</reference>
<keyword evidence="6" id="KW-0418">Kinase</keyword>
<evidence type="ECO:0000256" key="1">
    <source>
        <dbReference type="ARBA" id="ARBA00004477"/>
    </source>
</evidence>
<dbReference type="EC" id="2.7.1.108" evidence="3"/>
<proteinExistence type="inferred from homology"/>
<feature type="transmembrane region" description="Helical" evidence="10">
    <location>
        <begin position="144"/>
        <end position="163"/>
    </location>
</feature>
<evidence type="ECO:0000313" key="11">
    <source>
        <dbReference type="EnsemblMetazoa" id="AALFPA23_001843.P39017"/>
    </source>
</evidence>
<evidence type="ECO:0000256" key="9">
    <source>
        <dbReference type="ARBA" id="ARBA00023136"/>
    </source>
</evidence>
<sequence>MDKTEKKTASKCIAESCRNYGITTRPNASNGLWLASLIFMSQAVNVWNRDNHAVTLNYRRSTIASFGLLLHSVCIFVSMRSGKCQHLAGRLLYVLFSIVATSCLLMVCLKDNAIVCSVSGVLVVVLFDRIYFRLLRRLPKSFTLGEAAVVGQGFTIFAYYAFLQLPKVVLNDKPSPDLNVMHLVLQIILMGIGVILALCHFLSFLRHSVLFYLLTVVIASCTALFPIFGQPTVIVLLQFILSDTDRMLVIALYMTLLVVTSCFVVWQINRQISANTTTRKMFHIVMVLVYLPGLWSQCTLLYLASGLMLGLLLMLEIARVIQLKPIHPSLDMAVRCFLDEKDAGLVALTPIYLLIGCSLPMWLHPLPCDLTDSAGLNLLKLLAGVLSVGIGDTTASICGYLAGKHKWPGTAKSVEGTIASVVGQAGVVFLLYRLSFIHLNTLRAATAGAAIIINALVEAKTDQVDNLVLPLVTYIVLGTA</sequence>
<keyword evidence="7" id="KW-0256">Endoplasmic reticulum</keyword>
<feature type="transmembrane region" description="Helical" evidence="10">
    <location>
        <begin position="113"/>
        <end position="132"/>
    </location>
</feature>
<feature type="transmembrane region" description="Helical" evidence="10">
    <location>
        <begin position="342"/>
        <end position="362"/>
    </location>
</feature>
<evidence type="ECO:0000256" key="6">
    <source>
        <dbReference type="ARBA" id="ARBA00022777"/>
    </source>
</evidence>
<evidence type="ECO:0000256" key="3">
    <source>
        <dbReference type="ARBA" id="ARBA00012132"/>
    </source>
</evidence>
<feature type="transmembrane region" description="Helical" evidence="10">
    <location>
        <begin position="248"/>
        <end position="266"/>
    </location>
</feature>
<name>A0ABM1XQC8_AEDAL</name>
<feature type="transmembrane region" description="Helical" evidence="10">
    <location>
        <begin position="91"/>
        <end position="107"/>
    </location>
</feature>
<evidence type="ECO:0000256" key="2">
    <source>
        <dbReference type="ARBA" id="ARBA00010794"/>
    </source>
</evidence>
<keyword evidence="4" id="KW-0808">Transferase</keyword>
<dbReference type="EnsemblMetazoa" id="AALFPA23_001843.R39016">
    <property type="protein sequence ID" value="AALFPA23_001843.P39016"/>
    <property type="gene ID" value="AALFPA23_001843"/>
</dbReference>
<dbReference type="RefSeq" id="XP_062714507.1">
    <property type="nucleotide sequence ID" value="XM_062858523.1"/>
</dbReference>
<evidence type="ECO:0000256" key="5">
    <source>
        <dbReference type="ARBA" id="ARBA00022692"/>
    </source>
</evidence>
<keyword evidence="12" id="KW-1185">Reference proteome</keyword>
<keyword evidence="9 10" id="KW-0472">Membrane</keyword>
<feature type="transmembrane region" description="Helical" evidence="10">
    <location>
        <begin position="382"/>
        <end position="402"/>
    </location>
</feature>
<feature type="transmembrane region" description="Helical" evidence="10">
    <location>
        <begin position="183"/>
        <end position="202"/>
    </location>
</feature>
<evidence type="ECO:0000313" key="12">
    <source>
        <dbReference type="Proteomes" id="UP000069940"/>
    </source>
</evidence>
<dbReference type="GeneID" id="109404504"/>
<accession>A0ABM1XQC8</accession>
<dbReference type="Proteomes" id="UP000069940">
    <property type="component" value="Unassembled WGS sequence"/>
</dbReference>
<keyword evidence="5 10" id="KW-0812">Transmembrane</keyword>
<dbReference type="RefSeq" id="XP_029719035.2">
    <property type="nucleotide sequence ID" value="XM_029863175.2"/>
</dbReference>
<dbReference type="InterPro" id="IPR032974">
    <property type="entry name" value="Polypren_kinase"/>
</dbReference>
<keyword evidence="8 10" id="KW-1133">Transmembrane helix</keyword>
<dbReference type="EnsemblMetazoa" id="AALFPA23_001843.R39017">
    <property type="protein sequence ID" value="AALFPA23_001843.P39017"/>
    <property type="gene ID" value="AALFPA23_001843"/>
</dbReference>
<evidence type="ECO:0000256" key="10">
    <source>
        <dbReference type="SAM" id="Phobius"/>
    </source>
</evidence>
<organism evidence="11 12">
    <name type="scientific">Aedes albopictus</name>
    <name type="common">Asian tiger mosquito</name>
    <name type="synonym">Stegomyia albopicta</name>
    <dbReference type="NCBI Taxonomy" id="7160"/>
    <lineage>
        <taxon>Eukaryota</taxon>
        <taxon>Metazoa</taxon>
        <taxon>Ecdysozoa</taxon>
        <taxon>Arthropoda</taxon>
        <taxon>Hexapoda</taxon>
        <taxon>Insecta</taxon>
        <taxon>Pterygota</taxon>
        <taxon>Neoptera</taxon>
        <taxon>Endopterygota</taxon>
        <taxon>Diptera</taxon>
        <taxon>Nematocera</taxon>
        <taxon>Culicoidea</taxon>
        <taxon>Culicidae</taxon>
        <taxon>Culicinae</taxon>
        <taxon>Aedini</taxon>
        <taxon>Aedes</taxon>
        <taxon>Stegomyia</taxon>
    </lineage>
</organism>
<evidence type="ECO:0000256" key="4">
    <source>
        <dbReference type="ARBA" id="ARBA00022679"/>
    </source>
</evidence>
<dbReference type="EnsemblMetazoa" id="AALFPA23_001843.R39015">
    <property type="protein sequence ID" value="AALFPA23_001843.P39015"/>
    <property type="gene ID" value="AALFPA23_001843"/>
</dbReference>